<dbReference type="eggNOG" id="COG1305">
    <property type="taxonomic scope" value="Bacteria"/>
</dbReference>
<organism evidence="3 4">
    <name type="scientific">Treponema succinifaciens (strain ATCC 33096 / DSM 2489 / 6091)</name>
    <dbReference type="NCBI Taxonomy" id="869209"/>
    <lineage>
        <taxon>Bacteria</taxon>
        <taxon>Pseudomonadati</taxon>
        <taxon>Spirochaetota</taxon>
        <taxon>Spirochaetia</taxon>
        <taxon>Spirochaetales</taxon>
        <taxon>Treponemataceae</taxon>
        <taxon>Treponema</taxon>
    </lineage>
</organism>
<dbReference type="InterPro" id="IPR002909">
    <property type="entry name" value="IPT_dom"/>
</dbReference>
<keyword evidence="1" id="KW-0472">Membrane</keyword>
<feature type="transmembrane region" description="Helical" evidence="1">
    <location>
        <begin position="20"/>
        <end position="37"/>
    </location>
</feature>
<keyword evidence="1" id="KW-0812">Transmembrane</keyword>
<dbReference type="STRING" id="869209.Tresu_2286"/>
<dbReference type="SUPFAM" id="SSF54001">
    <property type="entry name" value="Cysteine proteinases"/>
    <property type="match status" value="1"/>
</dbReference>
<dbReference type="InterPro" id="IPR038765">
    <property type="entry name" value="Papain-like_cys_pep_sf"/>
</dbReference>
<dbReference type="Proteomes" id="UP000006852">
    <property type="component" value="Chromosome"/>
</dbReference>
<dbReference type="EMBL" id="CP002631">
    <property type="protein sequence ID" value="AEB15150.1"/>
    <property type="molecule type" value="Genomic_DNA"/>
</dbReference>
<dbReference type="KEGG" id="tsu:Tresu_2286"/>
<evidence type="ECO:0000256" key="1">
    <source>
        <dbReference type="SAM" id="Phobius"/>
    </source>
</evidence>
<dbReference type="Gene3D" id="2.60.40.10">
    <property type="entry name" value="Immunoglobulins"/>
    <property type="match status" value="2"/>
</dbReference>
<protein>
    <submittedName>
        <fullName evidence="3">Transglutaminase domain-containing protein</fullName>
    </submittedName>
</protein>
<evidence type="ECO:0000259" key="2">
    <source>
        <dbReference type="SMART" id="SM00460"/>
    </source>
</evidence>
<dbReference type="Pfam" id="PF01833">
    <property type="entry name" value="TIG"/>
    <property type="match status" value="1"/>
</dbReference>
<dbReference type="GeneID" id="302999399"/>
<proteinExistence type="predicted"/>
<dbReference type="RefSeq" id="WP_013702402.1">
    <property type="nucleotide sequence ID" value="NC_015385.1"/>
</dbReference>
<keyword evidence="4" id="KW-1185">Reference proteome</keyword>
<reference evidence="4" key="2">
    <citation type="submission" date="2011-04" db="EMBL/GenBank/DDBJ databases">
        <title>The complete genome of chromosome of Treponema succinifaciens DSM 2489.</title>
        <authorList>
            <person name="Lucas S."/>
            <person name="Copeland A."/>
            <person name="Lapidus A."/>
            <person name="Bruce D."/>
            <person name="Goodwin L."/>
            <person name="Pitluck S."/>
            <person name="Peters L."/>
            <person name="Kyrpides N."/>
            <person name="Mavromatis K."/>
            <person name="Ivanova N."/>
            <person name="Ovchinnikova G."/>
            <person name="Teshima H."/>
            <person name="Detter J.C."/>
            <person name="Tapia R."/>
            <person name="Han C."/>
            <person name="Land M."/>
            <person name="Hauser L."/>
            <person name="Markowitz V."/>
            <person name="Cheng J.-F."/>
            <person name="Hugenholtz P."/>
            <person name="Woyke T."/>
            <person name="Wu D."/>
            <person name="Gronow S."/>
            <person name="Wellnitz S."/>
            <person name="Brambilla E."/>
            <person name="Klenk H.-P."/>
            <person name="Eisen J.A."/>
        </authorList>
    </citation>
    <scope>NUCLEOTIDE SEQUENCE [LARGE SCALE GENOMIC DNA]</scope>
    <source>
        <strain evidence="4">ATCC 33096 / DSM 2489 / 6091</strain>
    </source>
</reference>
<dbReference type="Gene3D" id="3.10.620.30">
    <property type="match status" value="1"/>
</dbReference>
<evidence type="ECO:0000313" key="4">
    <source>
        <dbReference type="Proteomes" id="UP000006852"/>
    </source>
</evidence>
<feature type="domain" description="Transglutaminase-like" evidence="2">
    <location>
        <begin position="425"/>
        <end position="487"/>
    </location>
</feature>
<dbReference type="Pfam" id="PF01841">
    <property type="entry name" value="Transglut_core"/>
    <property type="match status" value="1"/>
</dbReference>
<dbReference type="SUPFAM" id="SSF81296">
    <property type="entry name" value="E set domains"/>
    <property type="match status" value="2"/>
</dbReference>
<dbReference type="PANTHER" id="PTHR38339:SF1">
    <property type="entry name" value="TRANSGLUTAMINASE-LIKE DOMAIN-CONTAINING PROTEIN"/>
    <property type="match status" value="1"/>
</dbReference>
<reference evidence="3 4" key="1">
    <citation type="journal article" date="2011" name="Stand. Genomic Sci.">
        <title>Complete genome sequence of Treponema succinifaciens type strain (6091).</title>
        <authorList>
            <person name="Han C."/>
            <person name="Gronow S."/>
            <person name="Teshima H."/>
            <person name="Lapidus A."/>
            <person name="Nolan M."/>
            <person name="Lucas S."/>
            <person name="Hammon N."/>
            <person name="Deshpande S."/>
            <person name="Cheng J.F."/>
            <person name="Zeytun A."/>
            <person name="Tapia R."/>
            <person name="Goodwin L."/>
            <person name="Pitluck S."/>
            <person name="Liolios K."/>
            <person name="Pagani I."/>
            <person name="Ivanova N."/>
            <person name="Mavromatis K."/>
            <person name="Mikhailova N."/>
            <person name="Huntemann M."/>
            <person name="Pati A."/>
            <person name="Chen A."/>
            <person name="Palaniappan K."/>
            <person name="Land M."/>
            <person name="Hauser L."/>
            <person name="Brambilla E.M."/>
            <person name="Rohde M."/>
            <person name="Goker M."/>
            <person name="Woyke T."/>
            <person name="Bristow J."/>
            <person name="Eisen J.A."/>
            <person name="Markowitz V."/>
            <person name="Hugenholtz P."/>
            <person name="Kyrpides N.C."/>
            <person name="Klenk H.P."/>
            <person name="Detter J.C."/>
        </authorList>
    </citation>
    <scope>NUCLEOTIDE SEQUENCE [LARGE SCALE GENOMIC DNA]</scope>
    <source>
        <strain evidence="4">ATCC 33096 / DSM 2489 / 6091</strain>
    </source>
</reference>
<keyword evidence="1" id="KW-1133">Transmembrane helix</keyword>
<dbReference type="AlphaFoldDB" id="F2NWG1"/>
<evidence type="ECO:0000313" key="3">
    <source>
        <dbReference type="EMBL" id="AEB15150.1"/>
    </source>
</evidence>
<dbReference type="InterPro" id="IPR014756">
    <property type="entry name" value="Ig_E-set"/>
</dbReference>
<dbReference type="SMART" id="SM00460">
    <property type="entry name" value="TGc"/>
    <property type="match status" value="1"/>
</dbReference>
<sequence length="569" mass="62486">MAILKSYANLLRSSPLARTISWIIVVASAIFIFGILGRNVKRKPVIDSIIPMIGSPGDEMTIEGSGFGDSRGTSSVEIAGSKITASGYSLWSDKKIKFIIPPNAQDGLVIVGTSAGKSEPAFFANENGIPVAAIASPITSIPVITSISAESAVTGQTIIIRGINFGSSKGKSKVYFTANRDETSSLHSSEQNENQDKNNIFIPATETDFDYIAWTDSEISVKIPDGASSGSVFIETPHGTSAAKKINVNFPYGKKQYSNRRTYVIQIAADISNHVASQESSILLYIPKPAVSSFQPFVELNEVYPEPFIVDDAFDIIHNKQLNKITNNKQRFSQTFIVSTFGIKGNFNPKNLGQYKDKGGILYTKNTSADACVPSDSKAVSSLIETIVGREKNPYRQAKLIYNFMTENYEVSEKVRTGNISPLDLIRRKKGDAYDFAILYTALCRAAGIPSVPVAGILAQDKSNVTPHWWTEIYFEGYGWLPVDVSLGAGLPFSSFIEIADPKEFYFGNLDNQHIAFSRGWHQIKQSSLNSKIVYRPRTYALQSLWEEAGDKTSSYSSLWNNPVIQGIY</sequence>
<accession>F2NWG1</accession>
<dbReference type="OrthoDB" id="9787782at2"/>
<name>F2NWG1_TRES6</name>
<dbReference type="InterPro" id="IPR002931">
    <property type="entry name" value="Transglutaminase-like"/>
</dbReference>
<dbReference type="HOGENOM" id="CLU_492500_0_0_12"/>
<dbReference type="InterPro" id="IPR013783">
    <property type="entry name" value="Ig-like_fold"/>
</dbReference>
<dbReference type="PANTHER" id="PTHR38339">
    <property type="entry name" value="TRANSGLUTAMINASE DOMAIN PROTEIN"/>
    <property type="match status" value="1"/>
</dbReference>
<gene>
    <name evidence="3" type="ordered locus">Tresu_2286</name>
</gene>